<evidence type="ECO:0000313" key="3">
    <source>
        <dbReference type="Proteomes" id="UP000799536"/>
    </source>
</evidence>
<dbReference type="EMBL" id="ML993900">
    <property type="protein sequence ID" value="KAF2203534.1"/>
    <property type="molecule type" value="Genomic_DNA"/>
</dbReference>
<feature type="chain" id="PRO_5040149053" evidence="1">
    <location>
        <begin position="20"/>
        <end position="127"/>
    </location>
</feature>
<sequence>MLLSILNYPLMLLATTATAVLLPSSKMKTTATKSTATSTSALYYTIPTLAFKQNCRCLGNRKIPQFYCGYCEDVWAAADGGKEQVYGSDMVVCLPDGFREDGCYNYGYNAICDNGFEPNVWCGQTNA</sequence>
<keyword evidence="3" id="KW-1185">Reference proteome</keyword>
<dbReference type="AlphaFoldDB" id="A0A9P4JSD7"/>
<proteinExistence type="predicted"/>
<name>A0A9P4JSD7_9PLEO</name>
<protein>
    <submittedName>
        <fullName evidence="2">Uncharacterized protein</fullName>
    </submittedName>
</protein>
<evidence type="ECO:0000256" key="1">
    <source>
        <dbReference type="SAM" id="SignalP"/>
    </source>
</evidence>
<reference evidence="2" key="1">
    <citation type="journal article" date="2020" name="Stud. Mycol.">
        <title>101 Dothideomycetes genomes: a test case for predicting lifestyles and emergence of pathogens.</title>
        <authorList>
            <person name="Haridas S."/>
            <person name="Albert R."/>
            <person name="Binder M."/>
            <person name="Bloem J."/>
            <person name="Labutti K."/>
            <person name="Salamov A."/>
            <person name="Andreopoulos B."/>
            <person name="Baker S."/>
            <person name="Barry K."/>
            <person name="Bills G."/>
            <person name="Bluhm B."/>
            <person name="Cannon C."/>
            <person name="Castanera R."/>
            <person name="Culley D."/>
            <person name="Daum C."/>
            <person name="Ezra D."/>
            <person name="Gonzalez J."/>
            <person name="Henrissat B."/>
            <person name="Kuo A."/>
            <person name="Liang C."/>
            <person name="Lipzen A."/>
            <person name="Lutzoni F."/>
            <person name="Magnuson J."/>
            <person name="Mondo S."/>
            <person name="Nolan M."/>
            <person name="Ohm R."/>
            <person name="Pangilinan J."/>
            <person name="Park H.-J."/>
            <person name="Ramirez L."/>
            <person name="Alfaro M."/>
            <person name="Sun H."/>
            <person name="Tritt A."/>
            <person name="Yoshinaga Y."/>
            <person name="Zwiers L.-H."/>
            <person name="Turgeon B."/>
            <person name="Goodwin S."/>
            <person name="Spatafora J."/>
            <person name="Crous P."/>
            <person name="Grigoriev I."/>
        </authorList>
    </citation>
    <scope>NUCLEOTIDE SEQUENCE</scope>
    <source>
        <strain evidence="2">ATCC 74209</strain>
    </source>
</reference>
<comment type="caution">
    <text evidence="2">The sequence shown here is derived from an EMBL/GenBank/DDBJ whole genome shotgun (WGS) entry which is preliminary data.</text>
</comment>
<keyword evidence="1" id="KW-0732">Signal</keyword>
<organism evidence="2 3">
    <name type="scientific">Delitschia confertaspora ATCC 74209</name>
    <dbReference type="NCBI Taxonomy" id="1513339"/>
    <lineage>
        <taxon>Eukaryota</taxon>
        <taxon>Fungi</taxon>
        <taxon>Dikarya</taxon>
        <taxon>Ascomycota</taxon>
        <taxon>Pezizomycotina</taxon>
        <taxon>Dothideomycetes</taxon>
        <taxon>Pleosporomycetidae</taxon>
        <taxon>Pleosporales</taxon>
        <taxon>Delitschiaceae</taxon>
        <taxon>Delitschia</taxon>
    </lineage>
</organism>
<feature type="signal peptide" evidence="1">
    <location>
        <begin position="1"/>
        <end position="19"/>
    </location>
</feature>
<dbReference type="Proteomes" id="UP000799536">
    <property type="component" value="Unassembled WGS sequence"/>
</dbReference>
<evidence type="ECO:0000313" key="2">
    <source>
        <dbReference type="EMBL" id="KAF2203534.1"/>
    </source>
</evidence>
<accession>A0A9P4JSD7</accession>
<gene>
    <name evidence="2" type="ORF">GQ43DRAFT_429767</name>
</gene>